<evidence type="ECO:0000313" key="4">
    <source>
        <dbReference type="Proteomes" id="UP000198656"/>
    </source>
</evidence>
<gene>
    <name evidence="3" type="ORF">SAMN05443529_105129</name>
</gene>
<accession>A0A1G7WF30</accession>
<evidence type="ECO:0000256" key="2">
    <source>
        <dbReference type="SAM" id="MobiDB-lite"/>
    </source>
</evidence>
<protein>
    <submittedName>
        <fullName evidence="3">Protein CcmA, bactofilin family</fullName>
    </submittedName>
</protein>
<organism evidence="3 4">
    <name type="scientific">Desulfosporosinus hippei DSM 8344</name>
    <dbReference type="NCBI Taxonomy" id="1121419"/>
    <lineage>
        <taxon>Bacteria</taxon>
        <taxon>Bacillati</taxon>
        <taxon>Bacillota</taxon>
        <taxon>Clostridia</taxon>
        <taxon>Eubacteriales</taxon>
        <taxon>Desulfitobacteriaceae</taxon>
        <taxon>Desulfosporosinus</taxon>
    </lineage>
</organism>
<evidence type="ECO:0000256" key="1">
    <source>
        <dbReference type="ARBA" id="ARBA00044755"/>
    </source>
</evidence>
<dbReference type="Proteomes" id="UP000198656">
    <property type="component" value="Unassembled WGS sequence"/>
</dbReference>
<name>A0A1G7WF30_9FIRM</name>
<feature type="compositionally biased region" description="Basic and acidic residues" evidence="2">
    <location>
        <begin position="125"/>
        <end position="145"/>
    </location>
</feature>
<feature type="region of interest" description="Disordered" evidence="2">
    <location>
        <begin position="117"/>
        <end position="145"/>
    </location>
</feature>
<keyword evidence="4" id="KW-1185">Reference proteome</keyword>
<dbReference type="Pfam" id="PF04519">
    <property type="entry name" value="Bactofilin"/>
    <property type="match status" value="1"/>
</dbReference>
<dbReference type="PANTHER" id="PTHR35024:SF4">
    <property type="entry name" value="POLYMER-FORMING CYTOSKELETAL PROTEIN"/>
    <property type="match status" value="1"/>
</dbReference>
<dbReference type="PANTHER" id="PTHR35024">
    <property type="entry name" value="HYPOTHETICAL CYTOSOLIC PROTEIN"/>
    <property type="match status" value="1"/>
</dbReference>
<dbReference type="STRING" id="1121419.SAMN05443529_105129"/>
<dbReference type="OrthoDB" id="9802488at2"/>
<dbReference type="InterPro" id="IPR007607">
    <property type="entry name" value="BacA/B"/>
</dbReference>
<dbReference type="AlphaFoldDB" id="A0A1G7WF30"/>
<evidence type="ECO:0000313" key="3">
    <source>
        <dbReference type="EMBL" id="SDG70562.1"/>
    </source>
</evidence>
<dbReference type="EMBL" id="FNCP01000005">
    <property type="protein sequence ID" value="SDG70562.1"/>
    <property type="molecule type" value="Genomic_DNA"/>
</dbReference>
<reference evidence="4" key="1">
    <citation type="submission" date="2016-10" db="EMBL/GenBank/DDBJ databases">
        <authorList>
            <person name="Varghese N."/>
            <person name="Submissions S."/>
        </authorList>
    </citation>
    <scope>NUCLEOTIDE SEQUENCE [LARGE SCALE GENOMIC DNA]</scope>
    <source>
        <strain evidence="4">DSM 8344</strain>
    </source>
</reference>
<proteinExistence type="inferred from homology"/>
<sequence length="145" mass="15347">MFKKISPSHSSGDTTLIAAECQITGSIKINGNARIDGKIEGTVQSTGDLVIGPSAFLTADIEANTVSIAGEVHGNIKTTDLLELNSTARLFGDISTRQFKVEQGARFTGMSQLLDETTPPAISHENSKDSSPAKETTRVSKLAEI</sequence>
<comment type="similarity">
    <text evidence="1">Belongs to the bactofilin family.</text>
</comment>
<dbReference type="RefSeq" id="WP_092331330.1">
    <property type="nucleotide sequence ID" value="NZ_FNCP01000005.1"/>
</dbReference>